<evidence type="ECO:0000256" key="5">
    <source>
        <dbReference type="RuleBase" id="RU363041"/>
    </source>
</evidence>
<sequence>MQVVIGFVVSFLDTLGIGSLATTTTVFKALKMVPDERLPATMIVGLTMSVVAQALIFITVIQIDSTVLAMMIATALVGGWLGAGIVARLPRQPIQLGMGIALLLAAVFMTVSQLGRMPTGGTALTLSGTPLIIALAVNFVLGALVMLGIGNYGPTFVLLSVLGMDPRAAFPIMMGSGAFAALMGCLEFLKRRNHVQRPALGLALGGVPGVLVAALLVKSLPLDMLRWLVVLVVIYAGIVMLRSALTARARA</sequence>
<comment type="similarity">
    <text evidence="5">Belongs to the 4-toluene sulfonate uptake permease (TSUP) (TC 2.A.102) family.</text>
</comment>
<gene>
    <name evidence="6" type="ORF">GEMMAAP_06775</name>
</gene>
<keyword evidence="3 5" id="KW-1133">Transmembrane helix</keyword>
<evidence type="ECO:0000256" key="4">
    <source>
        <dbReference type="ARBA" id="ARBA00023136"/>
    </source>
</evidence>
<dbReference type="InterPro" id="IPR002781">
    <property type="entry name" value="TM_pro_TauE-like"/>
</dbReference>
<evidence type="ECO:0000313" key="6">
    <source>
        <dbReference type="EMBL" id="AMW06629.1"/>
    </source>
</evidence>
<dbReference type="PANTHER" id="PTHR43483:SF3">
    <property type="entry name" value="MEMBRANE TRANSPORTER PROTEIN HI_0806-RELATED"/>
    <property type="match status" value="1"/>
</dbReference>
<keyword evidence="2 5" id="KW-0812">Transmembrane</keyword>
<dbReference type="Proteomes" id="UP000076404">
    <property type="component" value="Chromosome"/>
</dbReference>
<dbReference type="EMBL" id="CP011454">
    <property type="protein sequence ID" value="AMW06629.1"/>
    <property type="molecule type" value="Genomic_DNA"/>
</dbReference>
<dbReference type="PANTHER" id="PTHR43483">
    <property type="entry name" value="MEMBRANE TRANSPORTER PROTEIN HI_0806-RELATED"/>
    <property type="match status" value="1"/>
</dbReference>
<keyword evidence="5" id="KW-1003">Cell membrane</keyword>
<feature type="transmembrane region" description="Helical" evidence="5">
    <location>
        <begin position="93"/>
        <end position="111"/>
    </location>
</feature>
<dbReference type="AlphaFoldDB" id="A0A143BNG5"/>
<accession>A0A143BNG5</accession>
<organism evidence="6 7">
    <name type="scientific">Gemmatimonas phototrophica</name>
    <dbReference type="NCBI Taxonomy" id="1379270"/>
    <lineage>
        <taxon>Bacteria</taxon>
        <taxon>Pseudomonadati</taxon>
        <taxon>Gemmatimonadota</taxon>
        <taxon>Gemmatimonadia</taxon>
        <taxon>Gemmatimonadales</taxon>
        <taxon>Gemmatimonadaceae</taxon>
        <taxon>Gemmatimonas</taxon>
    </lineage>
</organism>
<feature type="transmembrane region" description="Helical" evidence="5">
    <location>
        <begin position="201"/>
        <end position="218"/>
    </location>
</feature>
<keyword evidence="4 5" id="KW-0472">Membrane</keyword>
<protein>
    <recommendedName>
        <fullName evidence="5">Probable membrane transporter protein</fullName>
    </recommendedName>
</protein>
<dbReference type="KEGG" id="gph:GEMMAAP_06775"/>
<name>A0A143BNG5_9BACT</name>
<feature type="transmembrane region" description="Helical" evidence="5">
    <location>
        <begin position="169"/>
        <end position="189"/>
    </location>
</feature>
<evidence type="ECO:0000256" key="3">
    <source>
        <dbReference type="ARBA" id="ARBA00022989"/>
    </source>
</evidence>
<keyword evidence="7" id="KW-1185">Reference proteome</keyword>
<feature type="transmembrane region" description="Helical" evidence="5">
    <location>
        <begin position="40"/>
        <end position="60"/>
    </location>
</feature>
<feature type="transmembrane region" description="Helical" evidence="5">
    <location>
        <begin position="224"/>
        <end position="245"/>
    </location>
</feature>
<dbReference type="eggNOG" id="COG0730">
    <property type="taxonomic scope" value="Bacteria"/>
</dbReference>
<feature type="transmembrane region" description="Helical" evidence="5">
    <location>
        <begin position="123"/>
        <end position="149"/>
    </location>
</feature>
<dbReference type="STRING" id="1379270.GEMMAAP_06775"/>
<feature type="transmembrane region" description="Helical" evidence="5">
    <location>
        <begin position="67"/>
        <end position="87"/>
    </location>
</feature>
<proteinExistence type="inferred from homology"/>
<reference evidence="6 7" key="2">
    <citation type="journal article" date="2016" name="Environ. Microbiol. Rep.">
        <title>Metagenomic evidence for the presence of phototrophic Gemmatimonadetes bacteria in diverse environments.</title>
        <authorList>
            <person name="Zeng Y."/>
            <person name="Baumbach J."/>
            <person name="Barbosa E.G."/>
            <person name="Azevedo V."/>
            <person name="Zhang C."/>
            <person name="Koblizek M."/>
        </authorList>
    </citation>
    <scope>NUCLEOTIDE SEQUENCE [LARGE SCALE GENOMIC DNA]</scope>
    <source>
        <strain evidence="6 7">AP64</strain>
    </source>
</reference>
<evidence type="ECO:0000256" key="1">
    <source>
        <dbReference type="ARBA" id="ARBA00004141"/>
    </source>
</evidence>
<comment type="subcellular location">
    <subcellularLocation>
        <location evidence="5">Cell membrane</location>
        <topology evidence="5">Multi-pass membrane protein</topology>
    </subcellularLocation>
    <subcellularLocation>
        <location evidence="1">Membrane</location>
        <topology evidence="1">Multi-pass membrane protein</topology>
    </subcellularLocation>
</comment>
<reference evidence="6 7" key="1">
    <citation type="journal article" date="2014" name="Proc. Natl. Acad. Sci. U.S.A.">
        <title>Functional type 2 photosynthetic reaction centers found in the rare bacterial phylum Gemmatimonadetes.</title>
        <authorList>
            <person name="Zeng Y."/>
            <person name="Feng F."/>
            <person name="Medova H."/>
            <person name="Dean J."/>
            <person name="Koblizek M."/>
        </authorList>
    </citation>
    <scope>NUCLEOTIDE SEQUENCE [LARGE SCALE GENOMIC DNA]</scope>
    <source>
        <strain evidence="6 7">AP64</strain>
    </source>
</reference>
<evidence type="ECO:0000313" key="7">
    <source>
        <dbReference type="Proteomes" id="UP000076404"/>
    </source>
</evidence>
<dbReference type="GO" id="GO:0005886">
    <property type="term" value="C:plasma membrane"/>
    <property type="evidence" value="ECO:0007669"/>
    <property type="project" value="UniProtKB-SubCell"/>
</dbReference>
<dbReference type="Pfam" id="PF01925">
    <property type="entry name" value="TauE"/>
    <property type="match status" value="1"/>
</dbReference>
<evidence type="ECO:0000256" key="2">
    <source>
        <dbReference type="ARBA" id="ARBA00022692"/>
    </source>
</evidence>